<evidence type="ECO:0000313" key="2">
    <source>
        <dbReference type="EMBL" id="GGC55663.1"/>
    </source>
</evidence>
<evidence type="ECO:0000256" key="1">
    <source>
        <dbReference type="SAM" id="Coils"/>
    </source>
</evidence>
<protein>
    <recommendedName>
        <fullName evidence="4">Transposase</fullName>
    </recommendedName>
</protein>
<proteinExistence type="predicted"/>
<dbReference type="EMBL" id="BMFD01000052">
    <property type="protein sequence ID" value="GGC55663.1"/>
    <property type="molecule type" value="Genomic_DNA"/>
</dbReference>
<dbReference type="SUPFAM" id="SSF46689">
    <property type="entry name" value="Homeodomain-like"/>
    <property type="match status" value="1"/>
</dbReference>
<evidence type="ECO:0000313" key="3">
    <source>
        <dbReference type="Proteomes" id="UP000635885"/>
    </source>
</evidence>
<keyword evidence="3" id="KW-1185">Reference proteome</keyword>
<dbReference type="RefSeq" id="WP_188444657.1">
    <property type="nucleotide sequence ID" value="NZ_BMFD01000052.1"/>
</dbReference>
<accession>A0ABQ1N758</accession>
<sequence length="127" mass="15027">MKKEYQIKQQRLFSEEIRKQVVGQVERCELTVAQAVREYSVCKQTIYKWLYKYSRTLKKGTRIVMEKDSQDKTSQELRNRIRDLEAALGRKSLEADLYRIIVEKASDEYDVDLKKNFGDQASKSPLK</sequence>
<dbReference type="Gene3D" id="1.10.10.10">
    <property type="entry name" value="Winged helix-like DNA-binding domain superfamily/Winged helix DNA-binding domain"/>
    <property type="match status" value="1"/>
</dbReference>
<comment type="caution">
    <text evidence="2">The sequence shown here is derived from an EMBL/GenBank/DDBJ whole genome shotgun (WGS) entry which is preliminary data.</text>
</comment>
<dbReference type="InterPro" id="IPR036388">
    <property type="entry name" value="WH-like_DNA-bd_sf"/>
</dbReference>
<evidence type="ECO:0008006" key="4">
    <source>
        <dbReference type="Google" id="ProtNLM"/>
    </source>
</evidence>
<gene>
    <name evidence="2" type="ORF">GCM10010993_37340</name>
</gene>
<dbReference type="InterPro" id="IPR009057">
    <property type="entry name" value="Homeodomain-like_sf"/>
</dbReference>
<feature type="coiled-coil region" evidence="1">
    <location>
        <begin position="67"/>
        <end position="94"/>
    </location>
</feature>
<name>A0ABQ1N758_9BACT</name>
<reference evidence="3" key="1">
    <citation type="journal article" date="2019" name="Int. J. Syst. Evol. Microbiol.">
        <title>The Global Catalogue of Microorganisms (GCM) 10K type strain sequencing project: providing services to taxonomists for standard genome sequencing and annotation.</title>
        <authorList>
            <consortium name="The Broad Institute Genomics Platform"/>
            <consortium name="The Broad Institute Genome Sequencing Center for Infectious Disease"/>
            <person name="Wu L."/>
            <person name="Ma J."/>
        </authorList>
    </citation>
    <scope>NUCLEOTIDE SEQUENCE [LARGE SCALE GENOMIC DNA]</scope>
    <source>
        <strain evidence="3">CGMCC 1.12479</strain>
    </source>
</reference>
<dbReference type="Proteomes" id="UP000635885">
    <property type="component" value="Unassembled WGS sequence"/>
</dbReference>
<keyword evidence="1" id="KW-0175">Coiled coil</keyword>
<organism evidence="2 3">
    <name type="scientific">Belliella aquatica</name>
    <dbReference type="NCBI Taxonomy" id="1323734"/>
    <lineage>
        <taxon>Bacteria</taxon>
        <taxon>Pseudomonadati</taxon>
        <taxon>Bacteroidota</taxon>
        <taxon>Cytophagia</taxon>
        <taxon>Cytophagales</taxon>
        <taxon>Cyclobacteriaceae</taxon>
        <taxon>Belliella</taxon>
    </lineage>
</organism>